<dbReference type="OrthoDB" id="1738677at2759"/>
<reference evidence="2 3" key="1">
    <citation type="journal article" date="2020" name="IScience">
        <title>Genome Sequencing of the Endangered Kingdonia uniflora (Circaeasteraceae, Ranunculales) Reveals Potential Mechanisms of Evolutionary Specialization.</title>
        <authorList>
            <person name="Sun Y."/>
            <person name="Deng T."/>
            <person name="Zhang A."/>
            <person name="Moore M.J."/>
            <person name="Landis J.B."/>
            <person name="Lin N."/>
            <person name="Zhang H."/>
            <person name="Zhang X."/>
            <person name="Huang J."/>
            <person name="Zhang X."/>
            <person name="Sun H."/>
            <person name="Wang H."/>
        </authorList>
    </citation>
    <scope>NUCLEOTIDE SEQUENCE [LARGE SCALE GENOMIC DNA]</scope>
    <source>
        <strain evidence="2">TB1705</strain>
        <tissue evidence="2">Leaf</tissue>
    </source>
</reference>
<dbReference type="PANTHER" id="PTHR14140:SF27">
    <property type="entry name" value="OS04G0289800 PROTEIN"/>
    <property type="match status" value="1"/>
</dbReference>
<dbReference type="EMBL" id="JACGCM010000724">
    <property type="protein sequence ID" value="KAF6167556.1"/>
    <property type="molecule type" value="Genomic_DNA"/>
</dbReference>
<dbReference type="InterPro" id="IPR045134">
    <property type="entry name" value="UHRF1/2-like"/>
</dbReference>
<evidence type="ECO:0000313" key="3">
    <source>
        <dbReference type="Proteomes" id="UP000541444"/>
    </source>
</evidence>
<comment type="caution">
    <text evidence="2">The sequence shown here is derived from an EMBL/GenBank/DDBJ whole genome shotgun (WGS) entry which is preliminary data.</text>
</comment>
<dbReference type="GO" id="GO:0016567">
    <property type="term" value="P:protein ubiquitination"/>
    <property type="evidence" value="ECO:0007669"/>
    <property type="project" value="TreeGrafter"/>
</dbReference>
<feature type="non-terminal residue" evidence="2">
    <location>
        <position position="1"/>
    </location>
</feature>
<feature type="region of interest" description="Disordered" evidence="1">
    <location>
        <begin position="67"/>
        <end position="100"/>
    </location>
</feature>
<dbReference type="InterPro" id="IPR013083">
    <property type="entry name" value="Znf_RING/FYVE/PHD"/>
</dbReference>
<keyword evidence="3" id="KW-1185">Reference proteome</keyword>
<evidence type="ECO:0000256" key="1">
    <source>
        <dbReference type="SAM" id="MobiDB-lite"/>
    </source>
</evidence>
<dbReference type="Gene3D" id="3.30.40.10">
    <property type="entry name" value="Zinc/RING finger domain, C3HC4 (zinc finger)"/>
    <property type="match status" value="1"/>
</dbReference>
<gene>
    <name evidence="2" type="ORF">GIB67_031757</name>
</gene>
<proteinExistence type="predicted"/>
<accession>A0A7J7NK73</accession>
<dbReference type="GO" id="GO:0061630">
    <property type="term" value="F:ubiquitin protein ligase activity"/>
    <property type="evidence" value="ECO:0007669"/>
    <property type="project" value="TreeGrafter"/>
</dbReference>
<organism evidence="2 3">
    <name type="scientific">Kingdonia uniflora</name>
    <dbReference type="NCBI Taxonomy" id="39325"/>
    <lineage>
        <taxon>Eukaryota</taxon>
        <taxon>Viridiplantae</taxon>
        <taxon>Streptophyta</taxon>
        <taxon>Embryophyta</taxon>
        <taxon>Tracheophyta</taxon>
        <taxon>Spermatophyta</taxon>
        <taxon>Magnoliopsida</taxon>
        <taxon>Ranunculales</taxon>
        <taxon>Circaeasteraceae</taxon>
        <taxon>Kingdonia</taxon>
    </lineage>
</organism>
<evidence type="ECO:0000313" key="2">
    <source>
        <dbReference type="EMBL" id="KAF6167556.1"/>
    </source>
</evidence>
<dbReference type="AlphaFoldDB" id="A0A7J7NK73"/>
<name>A0A7J7NK73_9MAGN</name>
<dbReference type="PANTHER" id="PTHR14140">
    <property type="entry name" value="E3 UBIQUITIN-PROTEIN LIGASE UHRF-RELATED"/>
    <property type="match status" value="1"/>
</dbReference>
<protein>
    <submittedName>
        <fullName evidence="2">Uncharacterized protein</fullName>
    </submittedName>
</protein>
<dbReference type="Proteomes" id="UP000541444">
    <property type="component" value="Unassembled WGS sequence"/>
</dbReference>
<sequence>RGVKVARSSELSHLGDCGTIEGGYRVGYYKGYSEDEVDAIRANTYVGEEDEEFEDDIVGVVDELDGVSPQTEKDGCWTWKKPSPHSRKSTDNGNLDDIKSSRRGRKEKNLFVRYELLKEFNYLIYWKVMTLPFTIPCAHNFCKPFWEDPFIRQNFVRERTFHGSRQPLRTQKNVIKCPSCPTDISGFLQNPQEPKDVRLRIKDLEVELTKVELESARLREDQCNQEFAEEFDKIREAINQTKSAKADKIYAENIAFTDWVDRELESHKAKYKRLGDQLQRARKCWFHSVVSQALDSDLLRSVIAYFIEEVKRFKLE</sequence>
<dbReference type="GO" id="GO:0044027">
    <property type="term" value="P:negative regulation of gene expression via chromosomal CpG island methylation"/>
    <property type="evidence" value="ECO:0007669"/>
    <property type="project" value="TreeGrafter"/>
</dbReference>